<proteinExistence type="predicted"/>
<accession>A0A6N7C2L1</accession>
<comment type="caution">
    <text evidence="2">The sequence shown here is derived from an EMBL/GenBank/DDBJ whole genome shotgun (WGS) entry which is preliminary data.</text>
</comment>
<dbReference type="AlphaFoldDB" id="A0A6N7C2L1"/>
<reference evidence="2 3" key="1">
    <citation type="submission" date="2019-09" db="EMBL/GenBank/DDBJ databases">
        <title>Draft genome sequence of Psychrobacter nivimaris LAMA 639, in search for biotechnological relevant genes.</title>
        <authorList>
            <person name="Lima A.O.S."/>
            <person name="Staloch B.E.K."/>
            <person name="Freitas R.C."/>
            <person name="Niero H."/>
            <person name="Silva M.A.C."/>
        </authorList>
    </citation>
    <scope>NUCLEOTIDE SEQUENCE [LARGE SCALE GENOMIC DNA]</scope>
    <source>
        <strain evidence="2 3">LAMA 639</strain>
    </source>
</reference>
<gene>
    <name evidence="2" type="ORF">FQV37_985</name>
</gene>
<sequence>MTEVIDVQYTAIIKDGGLFIPNVFSDLNDGGSHIVQVEVDIEEVRQQLSEGAVSTLETPKKDTAKAPKKPVKRATKKDAQKEIQQLSDDEGLSALRKSAIDELEALDDVELSEIFKAYMNDGQTSEQISLENL</sequence>
<name>A0A6N7C2L1_9GAMM</name>
<evidence type="ECO:0000313" key="3">
    <source>
        <dbReference type="Proteomes" id="UP000471465"/>
    </source>
</evidence>
<dbReference type="EMBL" id="VZIZ01000002">
    <property type="protein sequence ID" value="KAF0570084.1"/>
    <property type="molecule type" value="Genomic_DNA"/>
</dbReference>
<dbReference type="Proteomes" id="UP000471465">
    <property type="component" value="Unassembled WGS sequence"/>
</dbReference>
<feature type="region of interest" description="Disordered" evidence="1">
    <location>
        <begin position="50"/>
        <end position="88"/>
    </location>
</feature>
<organism evidence="2 3">
    <name type="scientific">Psychrobacter nivimaris</name>
    <dbReference type="NCBI Taxonomy" id="281738"/>
    <lineage>
        <taxon>Bacteria</taxon>
        <taxon>Pseudomonadati</taxon>
        <taxon>Pseudomonadota</taxon>
        <taxon>Gammaproteobacteria</taxon>
        <taxon>Moraxellales</taxon>
        <taxon>Moraxellaceae</taxon>
        <taxon>Psychrobacter</taxon>
    </lineage>
</organism>
<protein>
    <submittedName>
        <fullName evidence="2">RelB/StbD replicon stabilization protein (Antitoxin to RelE/StbE)</fullName>
    </submittedName>
</protein>
<evidence type="ECO:0000313" key="2">
    <source>
        <dbReference type="EMBL" id="KAF0570084.1"/>
    </source>
</evidence>
<evidence type="ECO:0000256" key="1">
    <source>
        <dbReference type="SAM" id="MobiDB-lite"/>
    </source>
</evidence>
<keyword evidence="3" id="KW-1185">Reference proteome</keyword>
<feature type="compositionally biased region" description="Basic residues" evidence="1">
    <location>
        <begin position="66"/>
        <end position="75"/>
    </location>
</feature>